<protein>
    <submittedName>
        <fullName evidence="2">Ferric reductase</fullName>
    </submittedName>
</protein>
<gene>
    <name evidence="2" type="ORF">ACFPOG_13440</name>
</gene>
<keyword evidence="1" id="KW-0472">Membrane</keyword>
<dbReference type="RefSeq" id="WP_270879664.1">
    <property type="nucleotide sequence ID" value="NZ_JAQFVF010000026.1"/>
</dbReference>
<reference evidence="3" key="1">
    <citation type="journal article" date="2019" name="Int. J. Syst. Evol. Microbiol.">
        <title>The Global Catalogue of Microorganisms (GCM) 10K type strain sequencing project: providing services to taxonomists for standard genome sequencing and annotation.</title>
        <authorList>
            <consortium name="The Broad Institute Genomics Platform"/>
            <consortium name="The Broad Institute Genome Sequencing Center for Infectious Disease"/>
            <person name="Wu L."/>
            <person name="Ma J."/>
        </authorList>
    </citation>
    <scope>NUCLEOTIDE SEQUENCE [LARGE SCALE GENOMIC DNA]</scope>
    <source>
        <strain evidence="3">KACC 11904</strain>
    </source>
</reference>
<accession>A0ABW0K9R1</accession>
<dbReference type="Proteomes" id="UP001596044">
    <property type="component" value="Unassembled WGS sequence"/>
</dbReference>
<sequence length="187" mass="21022">MLQTIINLPIWQMIRSLGIVSYLFLTIGICLGISYSMPILPAAWKKIMYKLHNFFTLAGTGIGLLHGVITVIDAYMPYTWSEVLIPFTAKQHPILNGFGTISGYLMLIVIFTTDLRNKLKKSVWFVLHLMAYPSFFMAFIHGYYLGTDTKSSAVHAMYLITIAAVLGVSVIRGFVARKVRTSHRISV</sequence>
<feature type="transmembrane region" description="Helical" evidence="1">
    <location>
        <begin position="94"/>
        <end position="111"/>
    </location>
</feature>
<feature type="transmembrane region" description="Helical" evidence="1">
    <location>
        <begin position="156"/>
        <end position="175"/>
    </location>
</feature>
<evidence type="ECO:0000313" key="2">
    <source>
        <dbReference type="EMBL" id="MFC5449266.1"/>
    </source>
</evidence>
<proteinExistence type="predicted"/>
<dbReference type="EMBL" id="JBHSMJ010000018">
    <property type="protein sequence ID" value="MFC5449266.1"/>
    <property type="molecule type" value="Genomic_DNA"/>
</dbReference>
<evidence type="ECO:0000313" key="3">
    <source>
        <dbReference type="Proteomes" id="UP001596044"/>
    </source>
</evidence>
<keyword evidence="1" id="KW-1133">Transmembrane helix</keyword>
<evidence type="ECO:0000256" key="1">
    <source>
        <dbReference type="SAM" id="Phobius"/>
    </source>
</evidence>
<keyword evidence="1" id="KW-0812">Transmembrane</keyword>
<keyword evidence="3" id="KW-1185">Reference proteome</keyword>
<feature type="transmembrane region" description="Helical" evidence="1">
    <location>
        <begin position="54"/>
        <end position="74"/>
    </location>
</feature>
<feature type="transmembrane region" description="Helical" evidence="1">
    <location>
        <begin position="123"/>
        <end position="144"/>
    </location>
</feature>
<name>A0ABW0K9R1_9BACL</name>
<comment type="caution">
    <text evidence="2">The sequence shown here is derived from an EMBL/GenBank/DDBJ whole genome shotgun (WGS) entry which is preliminary data.</text>
</comment>
<feature type="transmembrane region" description="Helical" evidence="1">
    <location>
        <begin position="20"/>
        <end position="42"/>
    </location>
</feature>
<organism evidence="2 3">
    <name type="scientific">Paenibacillus aestuarii</name>
    <dbReference type="NCBI Taxonomy" id="516965"/>
    <lineage>
        <taxon>Bacteria</taxon>
        <taxon>Bacillati</taxon>
        <taxon>Bacillota</taxon>
        <taxon>Bacilli</taxon>
        <taxon>Bacillales</taxon>
        <taxon>Paenibacillaceae</taxon>
        <taxon>Paenibacillus</taxon>
    </lineage>
</organism>